<sequence>MHTKSSDETEKHFQHDGKMLTVDRVEVITTLNEDENTERSLSECDNTIVADKEDEQLEQKDGGYGWVIVFAASLSAFTAFSTMQSW</sequence>
<comment type="caution">
    <text evidence="2">The sequence shown here is derived from an EMBL/GenBank/DDBJ whole genome shotgun (WGS) entry which is preliminary data.</text>
</comment>
<reference evidence="2 3" key="1">
    <citation type="submission" date="2020-12" db="EMBL/GenBank/DDBJ databases">
        <title>Metabolic potential, ecology and presence of endohyphal bacteria is reflected in genomic diversity of Mucoromycotina.</title>
        <authorList>
            <person name="Muszewska A."/>
            <person name="Okrasinska A."/>
            <person name="Steczkiewicz K."/>
            <person name="Drgas O."/>
            <person name="Orlowska M."/>
            <person name="Perlinska-Lenart U."/>
            <person name="Aleksandrzak-Piekarczyk T."/>
            <person name="Szatraj K."/>
            <person name="Zielenkiewicz U."/>
            <person name="Pilsyk S."/>
            <person name="Malc E."/>
            <person name="Mieczkowski P."/>
            <person name="Kruszewska J.S."/>
            <person name="Biernat P."/>
            <person name="Pawlowska J."/>
        </authorList>
    </citation>
    <scope>NUCLEOTIDE SEQUENCE [LARGE SCALE GENOMIC DNA]</scope>
    <source>
        <strain evidence="2 3">CBS 142.35</strain>
    </source>
</reference>
<keyword evidence="3" id="KW-1185">Reference proteome</keyword>
<keyword evidence="1" id="KW-0812">Transmembrane</keyword>
<gene>
    <name evidence="2" type="ORF">INT45_011041</name>
</gene>
<keyword evidence="1" id="KW-1133">Transmembrane helix</keyword>
<evidence type="ECO:0000256" key="1">
    <source>
        <dbReference type="SAM" id="Phobius"/>
    </source>
</evidence>
<protein>
    <submittedName>
        <fullName evidence="2">Uncharacterized protein</fullName>
    </submittedName>
</protein>
<proteinExistence type="predicted"/>
<dbReference type="Proteomes" id="UP000646827">
    <property type="component" value="Unassembled WGS sequence"/>
</dbReference>
<evidence type="ECO:0000313" key="3">
    <source>
        <dbReference type="Proteomes" id="UP000646827"/>
    </source>
</evidence>
<evidence type="ECO:0000313" key="2">
    <source>
        <dbReference type="EMBL" id="KAG2228249.1"/>
    </source>
</evidence>
<keyword evidence="1" id="KW-0472">Membrane</keyword>
<dbReference type="AlphaFoldDB" id="A0A8H7VV48"/>
<organism evidence="2 3">
    <name type="scientific">Circinella minor</name>
    <dbReference type="NCBI Taxonomy" id="1195481"/>
    <lineage>
        <taxon>Eukaryota</taxon>
        <taxon>Fungi</taxon>
        <taxon>Fungi incertae sedis</taxon>
        <taxon>Mucoromycota</taxon>
        <taxon>Mucoromycotina</taxon>
        <taxon>Mucoromycetes</taxon>
        <taxon>Mucorales</taxon>
        <taxon>Lichtheimiaceae</taxon>
        <taxon>Circinella</taxon>
    </lineage>
</organism>
<feature type="transmembrane region" description="Helical" evidence="1">
    <location>
        <begin position="63"/>
        <end position="83"/>
    </location>
</feature>
<accession>A0A8H7VV48</accession>
<dbReference type="EMBL" id="JAEPRB010000001">
    <property type="protein sequence ID" value="KAG2228249.1"/>
    <property type="molecule type" value="Genomic_DNA"/>
</dbReference>
<name>A0A8H7VV48_9FUNG</name>